<keyword evidence="1" id="KW-1133">Transmembrane helix</keyword>
<sequence length="224" mass="26728">MMTIMILIYIIIITFVMNIHPIITTTLKSLNQSHSDNQKLKSTITTTNENILNIENEINHLLNPLLNECRELIVIGERNCYVDYLDRFSDLSQQVINEDISSEFDRKVCCSMWKWFDCTRSYIQQKCNDSDVDLFEKSLLDSYIYSSYCKGYEYGSYYCWPLPLWLYILFGSLAFAMLTLGTVSFVWYWQHGFQPSKQFYHSSTHQQQQQQRKRRRQLSMDFKE</sequence>
<evidence type="ECO:0000313" key="2">
    <source>
        <dbReference type="Proteomes" id="UP000515146"/>
    </source>
</evidence>
<reference evidence="3" key="1">
    <citation type="submission" date="2025-08" db="UniProtKB">
        <authorList>
            <consortium name="RefSeq"/>
        </authorList>
    </citation>
    <scope>IDENTIFICATION</scope>
    <source>
        <strain evidence="3">Airmid</strain>
    </source>
</reference>
<gene>
    <name evidence="3" type="primary">LOC113794139</name>
</gene>
<keyword evidence="1" id="KW-0472">Membrane</keyword>
<name>A0A6P6Y3H3_DERPT</name>
<dbReference type="KEGG" id="dpte:113794139"/>
<protein>
    <submittedName>
        <fullName evidence="3">Uncharacterized protein LOC113794139</fullName>
    </submittedName>
</protein>
<evidence type="ECO:0000256" key="1">
    <source>
        <dbReference type="SAM" id="Phobius"/>
    </source>
</evidence>
<dbReference type="Proteomes" id="UP000515146">
    <property type="component" value="Unplaced"/>
</dbReference>
<dbReference type="OrthoDB" id="6510077at2759"/>
<evidence type="ECO:0000313" key="3">
    <source>
        <dbReference type="RefSeq" id="XP_027200032.1"/>
    </source>
</evidence>
<organism evidence="2 3">
    <name type="scientific">Dermatophagoides pteronyssinus</name>
    <name type="common">European house dust mite</name>
    <dbReference type="NCBI Taxonomy" id="6956"/>
    <lineage>
        <taxon>Eukaryota</taxon>
        <taxon>Metazoa</taxon>
        <taxon>Ecdysozoa</taxon>
        <taxon>Arthropoda</taxon>
        <taxon>Chelicerata</taxon>
        <taxon>Arachnida</taxon>
        <taxon>Acari</taxon>
        <taxon>Acariformes</taxon>
        <taxon>Sarcoptiformes</taxon>
        <taxon>Astigmata</taxon>
        <taxon>Psoroptidia</taxon>
        <taxon>Analgoidea</taxon>
        <taxon>Pyroglyphidae</taxon>
        <taxon>Dermatophagoidinae</taxon>
        <taxon>Dermatophagoides</taxon>
    </lineage>
</organism>
<proteinExistence type="predicted"/>
<feature type="transmembrane region" description="Helical" evidence="1">
    <location>
        <begin position="6"/>
        <end position="27"/>
    </location>
</feature>
<keyword evidence="2" id="KW-1185">Reference proteome</keyword>
<dbReference type="AlphaFoldDB" id="A0A6P6Y3H3"/>
<dbReference type="RefSeq" id="XP_027200032.1">
    <property type="nucleotide sequence ID" value="XM_027344231.1"/>
</dbReference>
<keyword evidence="1" id="KW-0812">Transmembrane</keyword>
<feature type="transmembrane region" description="Helical" evidence="1">
    <location>
        <begin position="164"/>
        <end position="189"/>
    </location>
</feature>
<dbReference type="InParanoid" id="A0A6P6Y3H3"/>
<accession>A0A6P6Y3H3</accession>